<feature type="domain" description="G-protein coupled receptors family 1 profile" evidence="10">
    <location>
        <begin position="45"/>
        <end position="332"/>
    </location>
</feature>
<comment type="caution">
    <text evidence="11">The sequence shown here is derived from an EMBL/GenBank/DDBJ whole genome shotgun (WGS) entry which is preliminary data.</text>
</comment>
<evidence type="ECO:0000256" key="8">
    <source>
        <dbReference type="RuleBase" id="RU000688"/>
    </source>
</evidence>
<dbReference type="PRINTS" id="PR00237">
    <property type="entry name" value="GPCRRHODOPSN"/>
</dbReference>
<keyword evidence="2 8" id="KW-0812">Transmembrane</keyword>
<gene>
    <name evidence="11" type="ORF">OVN521_LOCUS14625</name>
</gene>
<name>A0A819N942_9BILA</name>
<evidence type="ECO:0000256" key="5">
    <source>
        <dbReference type="ARBA" id="ARBA00023136"/>
    </source>
</evidence>
<evidence type="ECO:0000256" key="3">
    <source>
        <dbReference type="ARBA" id="ARBA00022989"/>
    </source>
</evidence>
<dbReference type="Pfam" id="PF00001">
    <property type="entry name" value="7tm_1"/>
    <property type="match status" value="1"/>
</dbReference>
<evidence type="ECO:0000313" key="11">
    <source>
        <dbReference type="EMBL" id="CAF3993493.1"/>
    </source>
</evidence>
<feature type="transmembrane region" description="Helical" evidence="9">
    <location>
        <begin position="270"/>
        <end position="294"/>
    </location>
</feature>
<dbReference type="GO" id="GO:0004930">
    <property type="term" value="F:G protein-coupled receptor activity"/>
    <property type="evidence" value="ECO:0007669"/>
    <property type="project" value="UniProtKB-KW"/>
</dbReference>
<accession>A0A819N942</accession>
<dbReference type="GO" id="GO:0005886">
    <property type="term" value="C:plasma membrane"/>
    <property type="evidence" value="ECO:0007669"/>
    <property type="project" value="TreeGrafter"/>
</dbReference>
<dbReference type="Gene3D" id="1.20.1070.10">
    <property type="entry name" value="Rhodopsin 7-helix transmembrane proteins"/>
    <property type="match status" value="1"/>
</dbReference>
<sequence>YLYRKTKHIMTTSCTLNEFELLDGTTTQNLFIHLTPIIICVGLLGNILTICVFIITDLKRQSVSILTIALAIVDSFVLLIPVLLVWLENILQRELTDVSPFWCRTHGFFDLTFTCCSSWLMICIAFERFCAVWFPHRHKVLFTHRKIFFLVLGICFSATIISTWFIFVVKMILKTPPANIIHASTLSLQSPLKNTSENFILSPPQQIPFDNQSLISYYKCDVDNDNLYDSMGMVSVVLNYFLPFIFVLLLNSTIIYRLCNRGIVELTSSITVTLILVCLVHLFCTLPFQCWWIYYEVPDQTGDCLWLKNKLTWRTITFTIRNINYMANFFLYSCSSVLFRDELKGLILLCLLPHERYQSYRYRRQSLYDNMQQNVSLFRLIVRRLSRTSEYPNGGPIANYVGGAGAADDHVAHF</sequence>
<dbReference type="PROSITE" id="PS00237">
    <property type="entry name" value="G_PROTEIN_RECEP_F1_1"/>
    <property type="match status" value="1"/>
</dbReference>
<protein>
    <recommendedName>
        <fullName evidence="10">G-protein coupled receptors family 1 profile domain-containing protein</fullName>
    </recommendedName>
</protein>
<dbReference type="PANTHER" id="PTHR24243">
    <property type="entry name" value="G-PROTEIN COUPLED RECEPTOR"/>
    <property type="match status" value="1"/>
</dbReference>
<organism evidence="11 12">
    <name type="scientific">Rotaria magnacalcarata</name>
    <dbReference type="NCBI Taxonomy" id="392030"/>
    <lineage>
        <taxon>Eukaryota</taxon>
        <taxon>Metazoa</taxon>
        <taxon>Spiralia</taxon>
        <taxon>Gnathifera</taxon>
        <taxon>Rotifera</taxon>
        <taxon>Eurotatoria</taxon>
        <taxon>Bdelloidea</taxon>
        <taxon>Philodinida</taxon>
        <taxon>Philodinidae</taxon>
        <taxon>Rotaria</taxon>
    </lineage>
</organism>
<keyword evidence="4 8" id="KW-0297">G-protein coupled receptor</keyword>
<evidence type="ECO:0000256" key="1">
    <source>
        <dbReference type="ARBA" id="ARBA00004141"/>
    </source>
</evidence>
<reference evidence="11" key="1">
    <citation type="submission" date="2021-02" db="EMBL/GenBank/DDBJ databases">
        <authorList>
            <person name="Nowell W R."/>
        </authorList>
    </citation>
    <scope>NUCLEOTIDE SEQUENCE</scope>
</reference>
<dbReference type="EMBL" id="CAJOBG010002241">
    <property type="protein sequence ID" value="CAF3993493.1"/>
    <property type="molecule type" value="Genomic_DNA"/>
</dbReference>
<dbReference type="CDD" id="cd00637">
    <property type="entry name" value="7tm_classA_rhodopsin-like"/>
    <property type="match status" value="1"/>
</dbReference>
<keyword evidence="5 9" id="KW-0472">Membrane</keyword>
<evidence type="ECO:0000256" key="2">
    <source>
        <dbReference type="ARBA" id="ARBA00022692"/>
    </source>
</evidence>
<keyword evidence="3 9" id="KW-1133">Transmembrane helix</keyword>
<dbReference type="AlphaFoldDB" id="A0A819N942"/>
<comment type="subcellular location">
    <subcellularLocation>
        <location evidence="1">Membrane</location>
        <topology evidence="1">Multi-pass membrane protein</topology>
    </subcellularLocation>
</comment>
<keyword evidence="6 8" id="KW-0675">Receptor</keyword>
<evidence type="ECO:0000313" key="12">
    <source>
        <dbReference type="Proteomes" id="UP000663866"/>
    </source>
</evidence>
<evidence type="ECO:0000256" key="9">
    <source>
        <dbReference type="SAM" id="Phobius"/>
    </source>
</evidence>
<dbReference type="SUPFAM" id="SSF81321">
    <property type="entry name" value="Family A G protein-coupled receptor-like"/>
    <property type="match status" value="1"/>
</dbReference>
<keyword evidence="7 8" id="KW-0807">Transducer</keyword>
<feature type="transmembrane region" description="Helical" evidence="9">
    <location>
        <begin position="30"/>
        <end position="56"/>
    </location>
</feature>
<dbReference type="PROSITE" id="PS50262">
    <property type="entry name" value="G_PROTEIN_RECEP_F1_2"/>
    <property type="match status" value="1"/>
</dbReference>
<evidence type="ECO:0000259" key="10">
    <source>
        <dbReference type="PROSITE" id="PS50262"/>
    </source>
</evidence>
<feature type="transmembrane region" description="Helical" evidence="9">
    <location>
        <begin position="147"/>
        <end position="167"/>
    </location>
</feature>
<dbReference type="PANTHER" id="PTHR24243:SF230">
    <property type="entry name" value="G-PROTEIN COUPLED RECEPTORS FAMILY 1 PROFILE DOMAIN-CONTAINING PROTEIN"/>
    <property type="match status" value="1"/>
</dbReference>
<feature type="transmembrane region" description="Helical" evidence="9">
    <location>
        <begin position="63"/>
        <end position="87"/>
    </location>
</feature>
<feature type="non-terminal residue" evidence="11">
    <location>
        <position position="1"/>
    </location>
</feature>
<comment type="similarity">
    <text evidence="8">Belongs to the G-protein coupled receptor 1 family.</text>
</comment>
<feature type="transmembrane region" description="Helical" evidence="9">
    <location>
        <begin position="107"/>
        <end position="126"/>
    </location>
</feature>
<evidence type="ECO:0000256" key="7">
    <source>
        <dbReference type="ARBA" id="ARBA00023224"/>
    </source>
</evidence>
<dbReference type="InterPro" id="IPR017452">
    <property type="entry name" value="GPCR_Rhodpsn_7TM"/>
</dbReference>
<feature type="transmembrane region" description="Helical" evidence="9">
    <location>
        <begin position="237"/>
        <end position="258"/>
    </location>
</feature>
<evidence type="ECO:0000256" key="4">
    <source>
        <dbReference type="ARBA" id="ARBA00023040"/>
    </source>
</evidence>
<keyword evidence="12" id="KW-1185">Reference proteome</keyword>
<proteinExistence type="inferred from homology"/>
<evidence type="ECO:0000256" key="6">
    <source>
        <dbReference type="ARBA" id="ARBA00023170"/>
    </source>
</evidence>
<dbReference type="Proteomes" id="UP000663866">
    <property type="component" value="Unassembled WGS sequence"/>
</dbReference>
<dbReference type="InterPro" id="IPR000276">
    <property type="entry name" value="GPCR_Rhodpsn"/>
</dbReference>